<dbReference type="GO" id="GO:0022858">
    <property type="term" value="F:alanine transmembrane transporter activity"/>
    <property type="evidence" value="ECO:0007669"/>
    <property type="project" value="TreeGrafter"/>
</dbReference>
<evidence type="ECO:0000256" key="5">
    <source>
        <dbReference type="ARBA" id="ARBA00023136"/>
    </source>
</evidence>
<comment type="subcellular location">
    <subcellularLocation>
        <location evidence="1">Membrane</location>
        <topology evidence="1">Multi-pass membrane protein</topology>
    </subcellularLocation>
</comment>
<reference evidence="10" key="1">
    <citation type="submission" date="2025-08" db="UniProtKB">
        <authorList>
            <consortium name="Ensembl"/>
        </authorList>
    </citation>
    <scope>IDENTIFICATION</scope>
</reference>
<dbReference type="AlphaFoldDB" id="S4R8Z4"/>
<keyword evidence="7" id="KW-1015">Disulfide bond</keyword>
<evidence type="ECO:0000256" key="8">
    <source>
        <dbReference type="RuleBase" id="RU003732"/>
    </source>
</evidence>
<dbReference type="PANTHER" id="PTHR11616">
    <property type="entry name" value="SODIUM/CHLORIDE DEPENDENT TRANSPORTER"/>
    <property type="match status" value="1"/>
</dbReference>
<comment type="similarity">
    <text evidence="8">Belongs to the sodium:neurotransmitter symporter (SNF) (TC 2.A.22) family.</text>
</comment>
<evidence type="ECO:0000256" key="2">
    <source>
        <dbReference type="ARBA" id="ARBA00022448"/>
    </source>
</evidence>
<accession>S4R8Z4</accession>
<feature type="transmembrane region" description="Helical" evidence="9">
    <location>
        <begin position="212"/>
        <end position="229"/>
    </location>
</feature>
<dbReference type="HOGENOM" id="CLU_006855_2_3_1"/>
<sequence>DENAERGNWASKSEYMLSMIGNAVGLGNLWRFPYLAYKNGGGAFLIPYIIMLAFVGLPLFFLECSIGQFASLGPITIWKVVPLLKGLGWMMVITSSLIALYYNSIIAYGLFYLFASFTSELPWSSCKKWWGADENCFDRSVCNSSLAEGNCSSVNSSKQTPSEQYWNKYALRRSESMDETGDVVWHLALTLLLSWIVTCAALVKGIKSSGKVVYFTAIFPYVVLIILLIRGATLPGAILGIEYYIGRQSNFTKLQSAEV</sequence>
<dbReference type="GO" id="GO:0005886">
    <property type="term" value="C:plasma membrane"/>
    <property type="evidence" value="ECO:0007669"/>
    <property type="project" value="TreeGrafter"/>
</dbReference>
<dbReference type="GO" id="GO:0015657">
    <property type="term" value="F:branched-chain amino acid:sodium symporter activity"/>
    <property type="evidence" value="ECO:0007669"/>
    <property type="project" value="TreeGrafter"/>
</dbReference>
<evidence type="ECO:0000256" key="6">
    <source>
        <dbReference type="PIRSR" id="PIRSR600175-1"/>
    </source>
</evidence>
<name>S4R8Z4_PETMA</name>
<dbReference type="PRINTS" id="PR00176">
    <property type="entry name" value="NANEUSMPORT"/>
</dbReference>
<keyword evidence="5 9" id="KW-0472">Membrane</keyword>
<dbReference type="GO" id="GO:0046872">
    <property type="term" value="F:metal ion binding"/>
    <property type="evidence" value="ECO:0007669"/>
    <property type="project" value="UniProtKB-KW"/>
</dbReference>
<evidence type="ECO:0000256" key="9">
    <source>
        <dbReference type="SAM" id="Phobius"/>
    </source>
</evidence>
<protein>
    <recommendedName>
        <fullName evidence="8">Transporter</fullName>
    </recommendedName>
</protein>
<feature type="binding site" evidence="6">
    <location>
        <position position="24"/>
    </location>
    <ligand>
        <name>Na(+)</name>
        <dbReference type="ChEBI" id="CHEBI:29101"/>
        <label>1</label>
    </ligand>
</feature>
<feature type="transmembrane region" description="Helical" evidence="9">
    <location>
        <begin position="15"/>
        <end position="33"/>
    </location>
</feature>
<evidence type="ECO:0000256" key="4">
    <source>
        <dbReference type="ARBA" id="ARBA00022989"/>
    </source>
</evidence>
<feature type="binding site" evidence="6">
    <location>
        <position position="23"/>
    </location>
    <ligand>
        <name>Na(+)</name>
        <dbReference type="ChEBI" id="CHEBI:29101"/>
        <label>1</label>
    </ligand>
</feature>
<evidence type="ECO:0000256" key="7">
    <source>
        <dbReference type="PIRSR" id="PIRSR600175-2"/>
    </source>
</evidence>
<dbReference type="InterPro" id="IPR000175">
    <property type="entry name" value="Na/ntran_symport"/>
</dbReference>
<organism evidence="10">
    <name type="scientific">Petromyzon marinus</name>
    <name type="common">Sea lamprey</name>
    <dbReference type="NCBI Taxonomy" id="7757"/>
    <lineage>
        <taxon>Eukaryota</taxon>
        <taxon>Metazoa</taxon>
        <taxon>Chordata</taxon>
        <taxon>Craniata</taxon>
        <taxon>Vertebrata</taxon>
        <taxon>Cyclostomata</taxon>
        <taxon>Hyperoartia</taxon>
        <taxon>Petromyzontiformes</taxon>
        <taxon>Petromyzontidae</taxon>
        <taxon>Petromyzon</taxon>
    </lineage>
</organism>
<dbReference type="Pfam" id="PF00209">
    <property type="entry name" value="SNF"/>
    <property type="match status" value="1"/>
</dbReference>
<feature type="transmembrane region" description="Helical" evidence="9">
    <location>
        <begin position="183"/>
        <end position="203"/>
    </location>
</feature>
<feature type="binding site" evidence="6">
    <location>
        <position position="21"/>
    </location>
    <ligand>
        <name>Na(+)</name>
        <dbReference type="ChEBI" id="CHEBI:29101"/>
        <label>1</label>
    </ligand>
</feature>
<evidence type="ECO:0000256" key="3">
    <source>
        <dbReference type="ARBA" id="ARBA00022692"/>
    </source>
</evidence>
<dbReference type="Ensembl" id="ENSPMAT00000001684.1">
    <property type="protein sequence ID" value="ENSPMAP00000001675.1"/>
    <property type="gene ID" value="ENSPMAG00000001516.1"/>
</dbReference>
<dbReference type="GO" id="GO:1901235">
    <property type="term" value="F:(R)-carnitine transmembrane transporter activity"/>
    <property type="evidence" value="ECO:0007669"/>
    <property type="project" value="TreeGrafter"/>
</dbReference>
<keyword evidence="3 8" id="KW-0812">Transmembrane</keyword>
<dbReference type="GO" id="GO:0089718">
    <property type="term" value="P:amino acid import across plasma membrane"/>
    <property type="evidence" value="ECO:0007669"/>
    <property type="project" value="TreeGrafter"/>
</dbReference>
<keyword evidence="6" id="KW-0479">Metal-binding</keyword>
<keyword evidence="4 9" id="KW-1133">Transmembrane helix</keyword>
<dbReference type="PROSITE" id="PS50267">
    <property type="entry name" value="NA_NEUROTRAN_SYMP_3"/>
    <property type="match status" value="1"/>
</dbReference>
<keyword evidence="2 8" id="KW-0813">Transport</keyword>
<dbReference type="STRING" id="7757.ENSPMAP00000001675"/>
<dbReference type="OMA" id="LEYEVWQ"/>
<dbReference type="InterPro" id="IPR037272">
    <property type="entry name" value="SNS_sf"/>
</dbReference>
<feature type="binding site" evidence="6">
    <location>
        <position position="28"/>
    </location>
    <ligand>
        <name>Na(+)</name>
        <dbReference type="ChEBI" id="CHEBI:29101"/>
        <label>1</label>
    </ligand>
</feature>
<feature type="disulfide bond" evidence="7">
    <location>
        <begin position="126"/>
        <end position="136"/>
    </location>
</feature>
<dbReference type="PROSITE" id="PS00610">
    <property type="entry name" value="NA_NEUROTRAN_SYMP_1"/>
    <property type="match status" value="1"/>
</dbReference>
<dbReference type="GO" id="GO:0015374">
    <property type="term" value="F:neutral, basic amino acid:sodium:chloride symporter activity"/>
    <property type="evidence" value="ECO:0007669"/>
    <property type="project" value="TreeGrafter"/>
</dbReference>
<dbReference type="GO" id="GO:0001761">
    <property type="term" value="F:beta-alanine transmembrane transporter activity"/>
    <property type="evidence" value="ECO:0007669"/>
    <property type="project" value="TreeGrafter"/>
</dbReference>
<keyword evidence="6" id="KW-0915">Sodium</keyword>
<dbReference type="GeneTree" id="ENSGT00940000159688"/>
<evidence type="ECO:0000313" key="10">
    <source>
        <dbReference type="Ensembl" id="ENSPMAP00000001675.1"/>
    </source>
</evidence>
<keyword evidence="8" id="KW-0769">Symport</keyword>
<proteinExistence type="inferred from homology"/>
<evidence type="ECO:0000256" key="1">
    <source>
        <dbReference type="ARBA" id="ARBA00004141"/>
    </source>
</evidence>
<dbReference type="PANTHER" id="PTHR11616:SF286">
    <property type="entry name" value="SODIUM- AND CHLORIDE-DEPENDENT NEUTRAL AND BASIC AMINO ACID TRANSPORTER B(0+)"/>
    <property type="match status" value="1"/>
</dbReference>
<dbReference type="PROSITE" id="PS00754">
    <property type="entry name" value="NA_NEUROTRAN_SYMP_2"/>
    <property type="match status" value="1"/>
</dbReference>
<reference evidence="10" key="2">
    <citation type="submission" date="2025-09" db="UniProtKB">
        <authorList>
            <consortium name="Ensembl"/>
        </authorList>
    </citation>
    <scope>IDENTIFICATION</scope>
</reference>
<dbReference type="SUPFAM" id="SSF161070">
    <property type="entry name" value="SNF-like"/>
    <property type="match status" value="1"/>
</dbReference>
<feature type="transmembrane region" description="Helical" evidence="9">
    <location>
        <begin position="45"/>
        <end position="66"/>
    </location>
</feature>
<feature type="transmembrane region" description="Helical" evidence="9">
    <location>
        <begin position="87"/>
        <end position="115"/>
    </location>
</feature>